<proteinExistence type="predicted"/>
<dbReference type="EMBL" id="FQYO01000005">
    <property type="protein sequence ID" value="SHJ12541.1"/>
    <property type="molecule type" value="Genomic_DNA"/>
</dbReference>
<dbReference type="OrthoDB" id="7868833at2"/>
<dbReference type="AlphaFoldDB" id="A0A1M6GRI6"/>
<reference evidence="1 2" key="1">
    <citation type="submission" date="2016-11" db="EMBL/GenBank/DDBJ databases">
        <authorList>
            <person name="Jaros S."/>
            <person name="Januszkiewicz K."/>
            <person name="Wedrychowicz H."/>
        </authorList>
    </citation>
    <scope>NUCLEOTIDE SEQUENCE [LARGE SCALE GENOMIC DNA]</scope>
    <source>
        <strain evidence="1 2">DSM 100565</strain>
    </source>
</reference>
<keyword evidence="2" id="KW-1185">Reference proteome</keyword>
<accession>A0A1M6GRI6</accession>
<evidence type="ECO:0008006" key="3">
    <source>
        <dbReference type="Google" id="ProtNLM"/>
    </source>
</evidence>
<evidence type="ECO:0000313" key="1">
    <source>
        <dbReference type="EMBL" id="SHJ12541.1"/>
    </source>
</evidence>
<evidence type="ECO:0000313" key="2">
    <source>
        <dbReference type="Proteomes" id="UP000184292"/>
    </source>
</evidence>
<dbReference type="STRING" id="1447782.SAMN05444417_2878"/>
<dbReference type="RefSeq" id="WP_073332255.1">
    <property type="nucleotide sequence ID" value="NZ_FQYO01000005.1"/>
</dbReference>
<sequence length="80" mass="8346">MSNTIVAEAARAPQGIELDETVLIGLFLSETPTALMRLADGRVVKVGVGTAIGTAEIVAIDEGGVRLLEDRVARSLQMPA</sequence>
<dbReference type="Proteomes" id="UP000184292">
    <property type="component" value="Unassembled WGS sequence"/>
</dbReference>
<protein>
    <recommendedName>
        <fullName evidence="3">Type IV pilus assembly protein PilP</fullName>
    </recommendedName>
</protein>
<name>A0A1M6GRI6_9RHOB</name>
<organism evidence="1 2">
    <name type="scientific">Wenxinia saemankumensis</name>
    <dbReference type="NCBI Taxonomy" id="1447782"/>
    <lineage>
        <taxon>Bacteria</taxon>
        <taxon>Pseudomonadati</taxon>
        <taxon>Pseudomonadota</taxon>
        <taxon>Alphaproteobacteria</taxon>
        <taxon>Rhodobacterales</taxon>
        <taxon>Roseobacteraceae</taxon>
        <taxon>Wenxinia</taxon>
    </lineage>
</organism>
<gene>
    <name evidence="1" type="ORF">SAMN05444417_2878</name>
</gene>